<gene>
    <name evidence="6" type="ORF">EBH_0005880</name>
</gene>
<dbReference type="EMBL" id="HG713244">
    <property type="protein sequence ID" value="CDJ53028.1"/>
    <property type="molecule type" value="Genomic_DNA"/>
</dbReference>
<proteinExistence type="predicted"/>
<dbReference type="GO" id="GO:0015038">
    <property type="term" value="F:glutathione disulfide oxidoreductase activity"/>
    <property type="evidence" value="ECO:0007669"/>
    <property type="project" value="TreeGrafter"/>
</dbReference>
<keyword evidence="7" id="KW-1185">Reference proteome</keyword>
<sequence>MAPTTASEVPKWVDGLIEKHKVMVFSKSYCPYCKAAISALSGLNIKDMHVEQIEDNPLCDSIQDYLKTKTGARSVPRVFLNGKFFGGGDDTVEGVKSGKIQQLLQA</sequence>
<dbReference type="VEuPathDB" id="ToxoDB:EBH_0005880"/>
<dbReference type="InterPro" id="IPR036249">
    <property type="entry name" value="Thioredoxin-like_sf"/>
</dbReference>
<dbReference type="InterPro" id="IPR014025">
    <property type="entry name" value="Glutaredoxin_subgr"/>
</dbReference>
<dbReference type="OrthoDB" id="44061at2759"/>
<dbReference type="AlphaFoldDB" id="U6LUV1"/>
<dbReference type="CDD" id="cd03419">
    <property type="entry name" value="GRX_GRXh_1_2_like"/>
    <property type="match status" value="1"/>
</dbReference>
<keyword evidence="4" id="KW-0676">Redox-active center</keyword>
<dbReference type="InterPro" id="IPR002109">
    <property type="entry name" value="Glutaredoxin"/>
</dbReference>
<keyword evidence="1" id="KW-0813">Transport</keyword>
<evidence type="ECO:0000256" key="1">
    <source>
        <dbReference type="ARBA" id="ARBA00022448"/>
    </source>
</evidence>
<organism evidence="6 7">
    <name type="scientific">Eimeria brunetti</name>
    <dbReference type="NCBI Taxonomy" id="51314"/>
    <lineage>
        <taxon>Eukaryota</taxon>
        <taxon>Sar</taxon>
        <taxon>Alveolata</taxon>
        <taxon>Apicomplexa</taxon>
        <taxon>Conoidasida</taxon>
        <taxon>Coccidia</taxon>
        <taxon>Eucoccidiorida</taxon>
        <taxon>Eimeriorina</taxon>
        <taxon>Eimeriidae</taxon>
        <taxon>Eimeria</taxon>
    </lineage>
</organism>
<evidence type="ECO:0000256" key="3">
    <source>
        <dbReference type="ARBA" id="ARBA00023157"/>
    </source>
</evidence>
<accession>U6LUV1</accession>
<dbReference type="SUPFAM" id="SSF52833">
    <property type="entry name" value="Thioredoxin-like"/>
    <property type="match status" value="1"/>
</dbReference>
<feature type="domain" description="Glutaredoxin" evidence="5">
    <location>
        <begin position="22"/>
        <end position="84"/>
    </location>
</feature>
<dbReference type="PROSITE" id="PS00195">
    <property type="entry name" value="GLUTAREDOXIN_1"/>
    <property type="match status" value="1"/>
</dbReference>
<dbReference type="GO" id="GO:0005737">
    <property type="term" value="C:cytoplasm"/>
    <property type="evidence" value="ECO:0007669"/>
    <property type="project" value="TreeGrafter"/>
</dbReference>
<dbReference type="InterPro" id="IPR011767">
    <property type="entry name" value="GLR_AS"/>
</dbReference>
<dbReference type="PROSITE" id="PS51354">
    <property type="entry name" value="GLUTAREDOXIN_2"/>
    <property type="match status" value="1"/>
</dbReference>
<reference evidence="6" key="1">
    <citation type="submission" date="2013-10" db="EMBL/GenBank/DDBJ databases">
        <title>Genomic analysis of the causative agents of coccidiosis in chickens.</title>
        <authorList>
            <person name="Reid A.J."/>
            <person name="Blake D."/>
            <person name="Billington K."/>
            <person name="Browne H."/>
            <person name="Dunn M."/>
            <person name="Hung S."/>
            <person name="Kawahara F."/>
            <person name="Miranda-Saavedra D."/>
            <person name="Mourier T."/>
            <person name="Nagra H."/>
            <person name="Otto T.D."/>
            <person name="Rawlings N."/>
            <person name="Sanchez A."/>
            <person name="Sanders M."/>
            <person name="Subramaniam C."/>
            <person name="Tay Y."/>
            <person name="Dear P."/>
            <person name="Doerig C."/>
            <person name="Gruber A."/>
            <person name="Parkinson J."/>
            <person name="Shirley M."/>
            <person name="Wan K.L."/>
            <person name="Berriman M."/>
            <person name="Tomley F."/>
            <person name="Pain A."/>
        </authorList>
    </citation>
    <scope>NUCLEOTIDE SEQUENCE [LARGE SCALE GENOMIC DNA]</scope>
    <source>
        <strain evidence="6">Houghton</strain>
    </source>
</reference>
<dbReference type="Proteomes" id="UP000030750">
    <property type="component" value="Unassembled WGS sequence"/>
</dbReference>
<keyword evidence="3" id="KW-1015">Disulfide bond</keyword>
<dbReference type="Pfam" id="PF00462">
    <property type="entry name" value="Glutaredoxin"/>
    <property type="match status" value="1"/>
</dbReference>
<evidence type="ECO:0000256" key="2">
    <source>
        <dbReference type="ARBA" id="ARBA00022982"/>
    </source>
</evidence>
<name>U6LUV1_9EIME</name>
<keyword evidence="2" id="KW-0249">Electron transport</keyword>
<evidence type="ECO:0000313" key="6">
    <source>
        <dbReference type="EMBL" id="CDJ53028.1"/>
    </source>
</evidence>
<evidence type="ECO:0000256" key="4">
    <source>
        <dbReference type="ARBA" id="ARBA00023284"/>
    </source>
</evidence>
<dbReference type="PRINTS" id="PR00160">
    <property type="entry name" value="GLUTAREDOXIN"/>
</dbReference>
<reference evidence="6" key="2">
    <citation type="submission" date="2013-10" db="EMBL/GenBank/DDBJ databases">
        <authorList>
            <person name="Aslett M."/>
        </authorList>
    </citation>
    <scope>NUCLEOTIDE SEQUENCE [LARGE SCALE GENOMIC DNA]</scope>
    <source>
        <strain evidence="6">Houghton</strain>
    </source>
</reference>
<dbReference type="GO" id="GO:0034599">
    <property type="term" value="P:cellular response to oxidative stress"/>
    <property type="evidence" value="ECO:0007669"/>
    <property type="project" value="TreeGrafter"/>
</dbReference>
<dbReference type="PANTHER" id="PTHR45694:SF18">
    <property type="entry name" value="GLUTAREDOXIN-1-RELATED"/>
    <property type="match status" value="1"/>
</dbReference>
<dbReference type="InterPro" id="IPR011899">
    <property type="entry name" value="Glutaredoxin_euk/vir"/>
</dbReference>
<dbReference type="Gene3D" id="3.40.30.10">
    <property type="entry name" value="Glutaredoxin"/>
    <property type="match status" value="1"/>
</dbReference>
<evidence type="ECO:0000313" key="7">
    <source>
        <dbReference type="Proteomes" id="UP000030750"/>
    </source>
</evidence>
<evidence type="ECO:0000259" key="5">
    <source>
        <dbReference type="Pfam" id="PF00462"/>
    </source>
</evidence>
<dbReference type="NCBIfam" id="TIGR02180">
    <property type="entry name" value="GRX_euk"/>
    <property type="match status" value="1"/>
</dbReference>
<dbReference type="PANTHER" id="PTHR45694">
    <property type="entry name" value="GLUTAREDOXIN 2"/>
    <property type="match status" value="1"/>
</dbReference>
<protein>
    <submittedName>
        <fullName evidence="6">Glutaredoxin, putative</fullName>
    </submittedName>
</protein>